<dbReference type="InterPro" id="IPR002641">
    <property type="entry name" value="PNPLA_dom"/>
</dbReference>
<keyword evidence="3" id="KW-0812">Transmembrane</keyword>
<feature type="domain" description="PNPLA" evidence="4">
    <location>
        <begin position="8"/>
        <end position="248"/>
    </location>
</feature>
<reference evidence="6" key="2">
    <citation type="submission" date="2019-03" db="EMBL/GenBank/DDBJ databases">
        <authorList>
            <consortium name="Pathogen Informatics"/>
        </authorList>
    </citation>
    <scope>NUCLEOTIDE SEQUENCE</scope>
    <source>
        <strain evidence="6">5012STDY7626360</strain>
    </source>
</reference>
<feature type="active site" description="Proton acceptor" evidence="2">
    <location>
        <position position="235"/>
    </location>
</feature>
<organism evidence="5">
    <name type="scientific">Klebsiella pneumoniae</name>
    <dbReference type="NCBI Taxonomy" id="573"/>
    <lineage>
        <taxon>Bacteria</taxon>
        <taxon>Pseudomonadati</taxon>
        <taxon>Pseudomonadota</taxon>
        <taxon>Gammaproteobacteria</taxon>
        <taxon>Enterobacterales</taxon>
        <taxon>Enterobacteriaceae</taxon>
        <taxon>Klebsiella/Raoultella group</taxon>
        <taxon>Klebsiella</taxon>
        <taxon>Klebsiella pneumoniae complex</taxon>
    </lineage>
</organism>
<evidence type="ECO:0000313" key="5">
    <source>
        <dbReference type="EMBL" id="TCX15529.1"/>
    </source>
</evidence>
<proteinExistence type="predicted"/>
<dbReference type="InterPro" id="IPR052580">
    <property type="entry name" value="Lipid_Hydrolase"/>
</dbReference>
<evidence type="ECO:0000256" key="3">
    <source>
        <dbReference type="SAM" id="Phobius"/>
    </source>
</evidence>
<evidence type="ECO:0000256" key="2">
    <source>
        <dbReference type="PROSITE-ProRule" id="PRU01161"/>
    </source>
</evidence>
<dbReference type="Gene3D" id="3.40.1090.10">
    <property type="entry name" value="Cytosolic phospholipase A2 catalytic domain"/>
    <property type="match status" value="1"/>
</dbReference>
<dbReference type="SUPFAM" id="SSF52151">
    <property type="entry name" value="FabD/lysophospholipase-like"/>
    <property type="match status" value="1"/>
</dbReference>
<dbReference type="EMBL" id="CAAHDG010000011">
    <property type="protein sequence ID" value="VGM50742.1"/>
    <property type="molecule type" value="Genomic_DNA"/>
</dbReference>
<dbReference type="GO" id="GO:0016042">
    <property type="term" value="P:lipid catabolic process"/>
    <property type="evidence" value="ECO:0007669"/>
    <property type="project" value="UniProtKB-UniRule"/>
</dbReference>
<dbReference type="PANTHER" id="PTHR46394:SF1">
    <property type="entry name" value="PNPLA DOMAIN-CONTAINING PROTEIN"/>
    <property type="match status" value="1"/>
</dbReference>
<gene>
    <name evidence="5" type="ORF">ETE65_25585</name>
    <name evidence="6" type="ORF">SAMEA4873561_03816</name>
</gene>
<protein>
    <submittedName>
        <fullName evidence="6">Patatin</fullName>
    </submittedName>
</protein>
<keyword evidence="3" id="KW-0472">Membrane</keyword>
<reference evidence="5" key="1">
    <citation type="submission" date="2019-01" db="EMBL/GenBank/DDBJ databases">
        <authorList>
            <person name="Lista F."/>
            <person name="Anselmo A."/>
        </authorList>
    </citation>
    <scope>NUCLEOTIDE SEQUENCE</scope>
    <source>
        <strain evidence="5">15S</strain>
    </source>
</reference>
<dbReference type="InterPro" id="IPR016035">
    <property type="entry name" value="Acyl_Trfase/lysoPLipase"/>
</dbReference>
<evidence type="ECO:0000259" key="4">
    <source>
        <dbReference type="PROSITE" id="PS51635"/>
    </source>
</evidence>
<dbReference type="EMBL" id="SDCH01000045">
    <property type="protein sequence ID" value="TCX15529.1"/>
    <property type="molecule type" value="Genomic_DNA"/>
</dbReference>
<sequence length="568" mass="63940">MKKINCYAVFEGGGIKGVAFAGALQKAEEAGLNFIGYAGASAGAIIAFLAALGYSGYDIYKIINKVDFKSLLNEPTPDELKNLNSILKKAKEIGWFNEKWWGCKKILHAIKLKNHLEKSHNGLLPNAIKRLITNNGLYNKDNLIDILANFAREKITITQLPKLYSPNGAYLSFKDFNEITNIDLKIISTDTLTGRAIEFSVDSSPDACVLTTISASASYPLIFEPTSYQHYVLADGGLSCNLPTYLFHKDNYRKLPIFSFDLITTNRIENKHPQTPSFESFTSHLKNLVNSSLDASTNIISEVVGGVSVPLTIPQSSGTLNFAISKVGLYELYSLGRYEANKFFKTDIITGILRETRTEHDIAKLLFGKMDSILTFLINFLPKSDKIIKAWIYTNIDVREQQVVSFAKDSNINLSFDTYNIFSDDPKKSIYKIPFKSKYLAPADHIFPLINQNGQLNQDNDCTAAWLEKKPTLSYNDEKVRICYPVLDLDLRAEVVNTIEKQNVMAVICISMETGYNNCPWLNISQGNIDITDFMFETLSRTSIIVRNMIYGHQANFYDLRRTSDYDQ</sequence>
<feature type="short sequence motif" description="GXSXG" evidence="2">
    <location>
        <begin position="39"/>
        <end position="43"/>
    </location>
</feature>
<name>A0A483H7I2_KLEPN</name>
<dbReference type="Pfam" id="PF01734">
    <property type="entry name" value="Patatin"/>
    <property type="match status" value="1"/>
</dbReference>
<feature type="short sequence motif" description="DGA/G" evidence="2">
    <location>
        <begin position="235"/>
        <end position="237"/>
    </location>
</feature>
<keyword evidence="2" id="KW-0442">Lipid degradation</keyword>
<evidence type="ECO:0000256" key="1">
    <source>
        <dbReference type="ARBA" id="ARBA00023098"/>
    </source>
</evidence>
<dbReference type="RefSeq" id="WP_020324317.1">
    <property type="nucleotide sequence ID" value="NZ_BIJL01000001.1"/>
</dbReference>
<dbReference type="PANTHER" id="PTHR46394">
    <property type="entry name" value="ANNEXIN"/>
    <property type="match status" value="1"/>
</dbReference>
<keyword evidence="2" id="KW-0378">Hydrolase</keyword>
<dbReference type="GO" id="GO:0016787">
    <property type="term" value="F:hydrolase activity"/>
    <property type="evidence" value="ECO:0007669"/>
    <property type="project" value="UniProtKB-UniRule"/>
</dbReference>
<accession>A0A483H7I2</accession>
<evidence type="ECO:0000313" key="6">
    <source>
        <dbReference type="EMBL" id="VGM50742.1"/>
    </source>
</evidence>
<keyword evidence="3" id="KW-1133">Transmembrane helix</keyword>
<dbReference type="PROSITE" id="PS51635">
    <property type="entry name" value="PNPLA"/>
    <property type="match status" value="1"/>
</dbReference>
<feature type="transmembrane region" description="Helical" evidence="3">
    <location>
        <begin position="34"/>
        <end position="55"/>
    </location>
</feature>
<feature type="short sequence motif" description="GXGXXG" evidence="2">
    <location>
        <begin position="12"/>
        <end position="17"/>
    </location>
</feature>
<feature type="active site" description="Nucleophile" evidence="2">
    <location>
        <position position="41"/>
    </location>
</feature>
<keyword evidence="1 2" id="KW-0443">Lipid metabolism</keyword>
<dbReference type="AlphaFoldDB" id="A0A483H7I2"/>